<dbReference type="SUPFAM" id="SSF51695">
    <property type="entry name" value="PLC-like phosphodiesterases"/>
    <property type="match status" value="1"/>
</dbReference>
<proteinExistence type="predicted"/>
<evidence type="ECO:0000313" key="2">
    <source>
        <dbReference type="EMBL" id="MBB4072251.1"/>
    </source>
</evidence>
<dbReference type="Pfam" id="PF03009">
    <property type="entry name" value="GDPD"/>
    <property type="match status" value="1"/>
</dbReference>
<dbReference type="Proteomes" id="UP000571183">
    <property type="component" value="Unassembled WGS sequence"/>
</dbReference>
<dbReference type="Gene3D" id="3.20.20.190">
    <property type="entry name" value="Phosphatidylinositol (PI) phosphodiesterase"/>
    <property type="match status" value="1"/>
</dbReference>
<dbReference type="InterPro" id="IPR030395">
    <property type="entry name" value="GP_PDE_dom"/>
</dbReference>
<dbReference type="PANTHER" id="PTHR43805:SF1">
    <property type="entry name" value="GP-PDE DOMAIN-CONTAINING PROTEIN"/>
    <property type="match status" value="1"/>
</dbReference>
<dbReference type="RefSeq" id="WP_183305094.1">
    <property type="nucleotide sequence ID" value="NZ_JACIFD010000024.1"/>
</dbReference>
<keyword evidence="2" id="KW-0378">Hydrolase</keyword>
<protein>
    <submittedName>
        <fullName evidence="2">Glycerophosphoryl diester phosphodiesterase</fullName>
        <ecNumber evidence="2">3.1.4.46</ecNumber>
    </submittedName>
</protein>
<dbReference type="EC" id="3.1.4.46" evidence="2"/>
<dbReference type="PROSITE" id="PS51704">
    <property type="entry name" value="GP_PDE"/>
    <property type="match status" value="1"/>
</dbReference>
<gene>
    <name evidence="2" type="ORF">F5897_001581</name>
</gene>
<reference evidence="2" key="1">
    <citation type="submission" date="2020-08" db="EMBL/GenBank/DDBJ databases">
        <title>Sequencing the genomes of 1000 actinobacteria strains.</title>
        <authorList>
            <person name="Klenk H.-P."/>
        </authorList>
    </citation>
    <scope>NUCLEOTIDE SEQUENCE [LARGE SCALE GENOMIC DNA]</scope>
    <source>
        <strain evidence="2">DSM 27064</strain>
    </source>
</reference>
<organism evidence="2 3">
    <name type="scientific">Canibacter oris</name>
    <dbReference type="NCBI Taxonomy" id="1365628"/>
    <lineage>
        <taxon>Bacteria</taxon>
        <taxon>Bacillati</taxon>
        <taxon>Actinomycetota</taxon>
        <taxon>Actinomycetes</taxon>
        <taxon>Micrococcales</taxon>
        <taxon>Microbacteriaceae</taxon>
        <taxon>Canibacter</taxon>
    </lineage>
</organism>
<name>A0A840DFR2_9MICO</name>
<accession>A0A840DFR2</accession>
<evidence type="ECO:0000259" key="1">
    <source>
        <dbReference type="PROSITE" id="PS51704"/>
    </source>
</evidence>
<dbReference type="PANTHER" id="PTHR43805">
    <property type="entry name" value="GLYCEROPHOSPHORYL DIESTER PHOSPHODIESTERASE"/>
    <property type="match status" value="1"/>
</dbReference>
<dbReference type="GO" id="GO:0008889">
    <property type="term" value="F:glycerophosphodiester phosphodiesterase activity"/>
    <property type="evidence" value="ECO:0007669"/>
    <property type="project" value="UniProtKB-EC"/>
</dbReference>
<dbReference type="EMBL" id="JACIFD010000024">
    <property type="protein sequence ID" value="MBB4072251.1"/>
    <property type="molecule type" value="Genomic_DNA"/>
</dbReference>
<dbReference type="GO" id="GO:0006629">
    <property type="term" value="P:lipid metabolic process"/>
    <property type="evidence" value="ECO:0007669"/>
    <property type="project" value="InterPro"/>
</dbReference>
<keyword evidence="3" id="KW-1185">Reference proteome</keyword>
<comment type="caution">
    <text evidence="2">The sequence shown here is derived from an EMBL/GenBank/DDBJ whole genome shotgun (WGS) entry which is preliminary data.</text>
</comment>
<feature type="domain" description="GP-PDE" evidence="1">
    <location>
        <begin position="14"/>
        <end position="280"/>
    </location>
</feature>
<dbReference type="InterPro" id="IPR017946">
    <property type="entry name" value="PLC-like_Pdiesterase_TIM-brl"/>
</dbReference>
<evidence type="ECO:0000313" key="3">
    <source>
        <dbReference type="Proteomes" id="UP000571183"/>
    </source>
</evidence>
<dbReference type="AlphaFoldDB" id="A0A840DFR2"/>
<sequence length="281" mass="29990">MQTTHPYFSGGQYPRVVAHRGLVTPQLAARGVVENTREAIAAGIAAGAHAIESDCHVSADGVAILVHDPDLQRVIGDPRRVRDLTVAQLRELLEPCGGLLTVREALQQFPDTKFQLDVKVAAAAVPVGREIAAHGNRVMLTSFSDKRRKVAFTTASAQLAATAGTTGSDAADGDPHLAATVLPAEAPGRTALLGIWLALHGGKLLRRCLLRQLRKFAALQIPERYFGIRVFSPQLVAAASLVGVEVHVWTINDPEQMRRLVAAGAAGIITDRAHTALQVLR</sequence>